<sequence length="245" mass="28132">MRNFKLSLFTFLTLFAATYASGQLKIESFLLSGQSQIKSEGYMNIAVCPDYEINNWTFGAGAEFALLNPQNTMLNAWCLGAEKKLMLKNQELIISGDLFCSPFSEYIHELNLVFEIKTEFPHLKLMLGNNSRIYRLTAEALERWPGVDSAGANIKKEWRNFLYNFSYRFKADESKWNLGFGISNTSGFFFNQETTPMLFSRYENKLNESIQLFAECWLQQAGFANLQAQYFGFFVKGGLVWKSGK</sequence>
<proteinExistence type="predicted"/>
<accession>A0A644VP80</accession>
<gene>
    <name evidence="1" type="ORF">SDC9_39297</name>
</gene>
<evidence type="ECO:0000313" key="1">
    <source>
        <dbReference type="EMBL" id="MPL93171.1"/>
    </source>
</evidence>
<comment type="caution">
    <text evidence="1">The sequence shown here is derived from an EMBL/GenBank/DDBJ whole genome shotgun (WGS) entry which is preliminary data.</text>
</comment>
<reference evidence="1" key="1">
    <citation type="submission" date="2019-08" db="EMBL/GenBank/DDBJ databases">
        <authorList>
            <person name="Kucharzyk K."/>
            <person name="Murdoch R.W."/>
            <person name="Higgins S."/>
            <person name="Loffler F."/>
        </authorList>
    </citation>
    <scope>NUCLEOTIDE SEQUENCE</scope>
</reference>
<organism evidence="1">
    <name type="scientific">bioreactor metagenome</name>
    <dbReference type="NCBI Taxonomy" id="1076179"/>
    <lineage>
        <taxon>unclassified sequences</taxon>
        <taxon>metagenomes</taxon>
        <taxon>ecological metagenomes</taxon>
    </lineage>
</organism>
<protein>
    <submittedName>
        <fullName evidence="1">Uncharacterized protein</fullName>
    </submittedName>
</protein>
<name>A0A644VP80_9ZZZZ</name>
<dbReference type="AlphaFoldDB" id="A0A644VP80"/>
<dbReference type="EMBL" id="VSSQ01000383">
    <property type="protein sequence ID" value="MPL93171.1"/>
    <property type="molecule type" value="Genomic_DNA"/>
</dbReference>